<feature type="domain" description="Molybdenum cofactor sulfurase middle" evidence="1">
    <location>
        <begin position="6"/>
        <end position="65"/>
    </location>
</feature>
<evidence type="ECO:0000313" key="2">
    <source>
        <dbReference type="EMBL" id="MEZ0165216.1"/>
    </source>
</evidence>
<organism evidence="2 3">
    <name type="scientific">Kineococcus halophytocola</name>
    <dbReference type="NCBI Taxonomy" id="3234027"/>
    <lineage>
        <taxon>Bacteria</taxon>
        <taxon>Bacillati</taxon>
        <taxon>Actinomycetota</taxon>
        <taxon>Actinomycetes</taxon>
        <taxon>Kineosporiales</taxon>
        <taxon>Kineosporiaceae</taxon>
        <taxon>Kineococcus</taxon>
    </lineage>
</organism>
<comment type="caution">
    <text evidence="2">The sequence shown here is derived from an EMBL/GenBank/DDBJ whole genome shotgun (WGS) entry which is preliminary data.</text>
</comment>
<dbReference type="Pfam" id="PF03476">
    <property type="entry name" value="MOSC_N"/>
    <property type="match status" value="1"/>
</dbReference>
<sequence length="197" mass="20207">MSVTGVLREIHLFPVKSAGGTSPQTAYVGPDGLVGDRSHAVVDADGEVLAAKRVPRLRELRLAATSTPEVPVPEVPVPEVPVLVVPGGQDLATFLGVPGAHPAPVAGGARQVEAVHVVTRRQRADPAAGDTARANLVLDLDVDPPHGARLRVGAALLEVVGVPRHCGGVFAQVLRPGAVRVGDVVELGVERAGDPHG</sequence>
<dbReference type="RefSeq" id="WP_370441437.1">
    <property type="nucleotide sequence ID" value="NZ_JBGFTU010000010.1"/>
</dbReference>
<name>A0ABV4H480_9ACTN</name>
<protein>
    <submittedName>
        <fullName evidence="2">MOSC N-terminal beta barrel domain-containing protein</fullName>
    </submittedName>
</protein>
<dbReference type="Proteomes" id="UP001565927">
    <property type="component" value="Unassembled WGS sequence"/>
</dbReference>
<gene>
    <name evidence="2" type="ORF">AB2L27_10650</name>
</gene>
<evidence type="ECO:0000259" key="1">
    <source>
        <dbReference type="Pfam" id="PF03476"/>
    </source>
</evidence>
<keyword evidence="3" id="KW-1185">Reference proteome</keyword>
<reference evidence="2 3" key="1">
    <citation type="submission" date="2024-07" db="EMBL/GenBank/DDBJ databases">
        <authorList>
            <person name="Thanompreechachai J."/>
            <person name="Duangmal K."/>
        </authorList>
    </citation>
    <scope>NUCLEOTIDE SEQUENCE [LARGE SCALE GENOMIC DNA]</scope>
    <source>
        <strain evidence="2 3">LSe6-4</strain>
    </source>
</reference>
<proteinExistence type="predicted"/>
<evidence type="ECO:0000313" key="3">
    <source>
        <dbReference type="Proteomes" id="UP001565927"/>
    </source>
</evidence>
<dbReference type="SUPFAM" id="SSF50800">
    <property type="entry name" value="PK beta-barrel domain-like"/>
    <property type="match status" value="1"/>
</dbReference>
<accession>A0ABV4H480</accession>
<dbReference type="InterPro" id="IPR011037">
    <property type="entry name" value="Pyrv_Knase-like_insert_dom_sf"/>
</dbReference>
<dbReference type="InterPro" id="IPR005303">
    <property type="entry name" value="MOCOS_middle"/>
</dbReference>
<dbReference type="EMBL" id="JBGFTU010000010">
    <property type="protein sequence ID" value="MEZ0165216.1"/>
    <property type="molecule type" value="Genomic_DNA"/>
</dbReference>